<dbReference type="Pfam" id="PF11337">
    <property type="entry name" value="DUF3139"/>
    <property type="match status" value="1"/>
</dbReference>
<keyword evidence="1" id="KW-0812">Transmembrane</keyword>
<evidence type="ECO:0000313" key="3">
    <source>
        <dbReference type="Proteomes" id="UP000539064"/>
    </source>
</evidence>
<reference evidence="2 3" key="1">
    <citation type="submission" date="2020-03" db="EMBL/GenBank/DDBJ databases">
        <title>Soil Listeria distribution.</title>
        <authorList>
            <person name="Liao J."/>
            <person name="Wiedmann M."/>
        </authorList>
    </citation>
    <scope>NUCLEOTIDE SEQUENCE [LARGE SCALE GENOMIC DNA]</scope>
    <source>
        <strain evidence="2 3">FSL L7-0978</strain>
    </source>
</reference>
<keyword evidence="1" id="KW-1133">Transmembrane helix</keyword>
<protein>
    <submittedName>
        <fullName evidence="2">DUF3139 domain-containing protein</fullName>
    </submittedName>
</protein>
<sequence>MKKYRNLWITIGTILVLSFIGYIFLFMIPKHNANQAIESYMQEQGVPENQIVSKKIQKNWTIGGYTALVKLKDDSKMDYEYNYDKKFKFPYKVYLIVYKDGSSEEDSEVKYPPLK</sequence>
<dbReference type="AlphaFoldDB" id="A0A7X1CKD7"/>
<keyword evidence="1" id="KW-0472">Membrane</keyword>
<feature type="transmembrane region" description="Helical" evidence="1">
    <location>
        <begin position="7"/>
        <end position="28"/>
    </location>
</feature>
<name>A0A7X1CKD7_9LIST</name>
<dbReference type="EMBL" id="JAARVG010000001">
    <property type="protein sequence ID" value="MBC1792073.1"/>
    <property type="molecule type" value="Genomic_DNA"/>
</dbReference>
<evidence type="ECO:0000313" key="2">
    <source>
        <dbReference type="EMBL" id="MBC1792073.1"/>
    </source>
</evidence>
<proteinExistence type="predicted"/>
<organism evidence="2 3">
    <name type="scientific">Listeria booriae</name>
    <dbReference type="NCBI Taxonomy" id="1552123"/>
    <lineage>
        <taxon>Bacteria</taxon>
        <taxon>Bacillati</taxon>
        <taxon>Bacillota</taxon>
        <taxon>Bacilli</taxon>
        <taxon>Bacillales</taxon>
        <taxon>Listeriaceae</taxon>
        <taxon>Listeria</taxon>
    </lineage>
</organism>
<gene>
    <name evidence="2" type="ORF">HCA52_01480</name>
</gene>
<dbReference type="Proteomes" id="UP000539064">
    <property type="component" value="Unassembled WGS sequence"/>
</dbReference>
<accession>A0A7X1CKD7</accession>
<dbReference type="RefSeq" id="WP_185523201.1">
    <property type="nucleotide sequence ID" value="NZ_JAARVG010000001.1"/>
</dbReference>
<comment type="caution">
    <text evidence="2">The sequence shown here is derived from an EMBL/GenBank/DDBJ whole genome shotgun (WGS) entry which is preliminary data.</text>
</comment>
<dbReference type="InterPro" id="IPR021486">
    <property type="entry name" value="DUF3139"/>
</dbReference>
<evidence type="ECO:0000256" key="1">
    <source>
        <dbReference type="SAM" id="Phobius"/>
    </source>
</evidence>